<comment type="caution">
    <text evidence="2">The sequence shown here is derived from an EMBL/GenBank/DDBJ whole genome shotgun (WGS) entry which is preliminary data.</text>
</comment>
<evidence type="ECO:0000313" key="3">
    <source>
        <dbReference type="Proteomes" id="UP000232164"/>
    </source>
</evidence>
<evidence type="ECO:0000313" key="2">
    <source>
        <dbReference type="EMBL" id="PKA38977.1"/>
    </source>
</evidence>
<sequence>MEPDAETCYRRLQSDTGFQMLLETLEKRWKAIEEIGSDAEKRGKLLGIEPSWQPDVVDVGTSDATAQKLSAQTPKARTSRRSKNRGQTVVIVRKHKRAAG</sequence>
<protein>
    <submittedName>
        <fullName evidence="2">Uncharacterized protein</fullName>
    </submittedName>
</protein>
<reference evidence="2 3" key="2">
    <citation type="submission" date="2017-12" db="EMBL/GenBank/DDBJ databases">
        <title>Genome sequence of Rhizobium sullae HCNT1 isolated from Sulla coronaria nodules and featuring peculiar denitrification phenotypes.</title>
        <authorList>
            <person name="De Diego-Diaz B."/>
            <person name="Treu L."/>
            <person name="Campanaro S."/>
            <person name="Da Silva Duarte V."/>
            <person name="Basaglia M."/>
            <person name="Favaro L."/>
            <person name="Casella S."/>
            <person name="Squartini A."/>
        </authorList>
    </citation>
    <scope>NUCLEOTIDE SEQUENCE [LARGE SCALE GENOMIC DNA]</scope>
    <source>
        <strain evidence="2 3">HCNT1</strain>
    </source>
</reference>
<feature type="region of interest" description="Disordered" evidence="1">
    <location>
        <begin position="63"/>
        <end position="100"/>
    </location>
</feature>
<feature type="compositionally biased region" description="Polar residues" evidence="1">
    <location>
        <begin position="63"/>
        <end position="76"/>
    </location>
</feature>
<dbReference type="EMBL" id="PIQN01000035">
    <property type="protein sequence ID" value="PKA38977.1"/>
    <property type="molecule type" value="Genomic_DNA"/>
</dbReference>
<gene>
    <name evidence="2" type="ORF">CWR43_35205</name>
</gene>
<evidence type="ECO:0000256" key="1">
    <source>
        <dbReference type="SAM" id="MobiDB-lite"/>
    </source>
</evidence>
<proteinExistence type="predicted"/>
<dbReference type="Proteomes" id="UP000232164">
    <property type="component" value="Unassembled WGS sequence"/>
</dbReference>
<organism evidence="2 3">
    <name type="scientific">Rhizobium sullae</name>
    <name type="common">Rhizobium hedysari</name>
    <dbReference type="NCBI Taxonomy" id="50338"/>
    <lineage>
        <taxon>Bacteria</taxon>
        <taxon>Pseudomonadati</taxon>
        <taxon>Pseudomonadota</taxon>
        <taxon>Alphaproteobacteria</taxon>
        <taxon>Hyphomicrobiales</taxon>
        <taxon>Rhizobiaceae</taxon>
        <taxon>Rhizobium/Agrobacterium group</taxon>
        <taxon>Rhizobium</taxon>
    </lineage>
</organism>
<reference evidence="2 3" key="1">
    <citation type="submission" date="2017-11" db="EMBL/GenBank/DDBJ databases">
        <authorList>
            <person name="Han C.G."/>
        </authorList>
    </citation>
    <scope>NUCLEOTIDE SEQUENCE [LARGE SCALE GENOMIC DNA]</scope>
    <source>
        <strain evidence="2 3">HCNT1</strain>
    </source>
</reference>
<name>A0A2N0CYR2_RHISU</name>
<dbReference type="AlphaFoldDB" id="A0A2N0CYR2"/>
<accession>A0A2N0CYR2</accession>